<keyword evidence="6 15" id="KW-0808">Transferase</keyword>
<dbReference type="InterPro" id="IPR015793">
    <property type="entry name" value="Pyrv_Knase_brl"/>
</dbReference>
<dbReference type="Pfam" id="PF00224">
    <property type="entry name" value="PK"/>
    <property type="match status" value="1"/>
</dbReference>
<evidence type="ECO:0000256" key="14">
    <source>
        <dbReference type="NCBIfam" id="TIGR01064"/>
    </source>
</evidence>
<dbReference type="PRINTS" id="PR01050">
    <property type="entry name" value="PYRUVTKNASE"/>
</dbReference>
<dbReference type="Pfam" id="PF02887">
    <property type="entry name" value="PK_C"/>
    <property type="match status" value="1"/>
</dbReference>
<accession>A0ABR7NQ03</accession>
<reference evidence="18 19" key="1">
    <citation type="submission" date="2020-08" db="EMBL/GenBank/DDBJ databases">
        <title>Genome public.</title>
        <authorList>
            <person name="Liu C."/>
            <person name="Sun Q."/>
        </authorList>
    </citation>
    <scope>NUCLEOTIDE SEQUENCE [LARGE SCALE GENOMIC DNA]</scope>
    <source>
        <strain evidence="18 19">BX10</strain>
    </source>
</reference>
<comment type="similarity">
    <text evidence="3 15">Belongs to the pyruvate kinase family.</text>
</comment>
<keyword evidence="7" id="KW-0479">Metal-binding</keyword>
<evidence type="ECO:0000256" key="3">
    <source>
        <dbReference type="ARBA" id="ARBA00008663"/>
    </source>
</evidence>
<evidence type="ECO:0000256" key="15">
    <source>
        <dbReference type="RuleBase" id="RU000504"/>
    </source>
</evidence>
<comment type="cofactor">
    <cofactor evidence="1">
        <name>K(+)</name>
        <dbReference type="ChEBI" id="CHEBI:29103"/>
    </cofactor>
</comment>
<gene>
    <name evidence="18" type="primary">pyk</name>
    <name evidence="18" type="ORF">H8708_02340</name>
</gene>
<dbReference type="InterPro" id="IPR001697">
    <property type="entry name" value="Pyr_Knase"/>
</dbReference>
<keyword evidence="12 15" id="KW-0324">Glycolysis</keyword>
<evidence type="ECO:0000256" key="2">
    <source>
        <dbReference type="ARBA" id="ARBA00004997"/>
    </source>
</evidence>
<dbReference type="InterPro" id="IPR015813">
    <property type="entry name" value="Pyrv/PenolPyrv_kinase-like_dom"/>
</dbReference>
<dbReference type="Gene3D" id="3.40.1380.20">
    <property type="entry name" value="Pyruvate kinase, C-terminal domain"/>
    <property type="match status" value="1"/>
</dbReference>
<protein>
    <recommendedName>
        <fullName evidence="5 14">Pyruvate kinase</fullName>
        <ecNumber evidence="4 14">2.7.1.40</ecNumber>
    </recommendedName>
</protein>
<dbReference type="InterPro" id="IPR040442">
    <property type="entry name" value="Pyrv_kinase-like_dom_sf"/>
</dbReference>
<evidence type="ECO:0000259" key="17">
    <source>
        <dbReference type="Pfam" id="PF02887"/>
    </source>
</evidence>
<evidence type="ECO:0000256" key="11">
    <source>
        <dbReference type="ARBA" id="ARBA00022842"/>
    </source>
</evidence>
<dbReference type="PANTHER" id="PTHR11817">
    <property type="entry name" value="PYRUVATE KINASE"/>
    <property type="match status" value="1"/>
</dbReference>
<keyword evidence="8" id="KW-0547">Nucleotide-binding</keyword>
<proteinExistence type="inferred from homology"/>
<evidence type="ECO:0000256" key="5">
    <source>
        <dbReference type="ARBA" id="ARBA00018587"/>
    </source>
</evidence>
<dbReference type="Gene3D" id="3.20.20.60">
    <property type="entry name" value="Phosphoenolpyruvate-binding domains"/>
    <property type="match status" value="1"/>
</dbReference>
<dbReference type="Proteomes" id="UP000647491">
    <property type="component" value="Unassembled WGS sequence"/>
</dbReference>
<keyword evidence="9 15" id="KW-0418">Kinase</keyword>
<dbReference type="EMBL" id="JACRTJ010000005">
    <property type="protein sequence ID" value="MBC8598078.1"/>
    <property type="molecule type" value="Genomic_DNA"/>
</dbReference>
<dbReference type="NCBIfam" id="NF004978">
    <property type="entry name" value="PRK06354.1"/>
    <property type="match status" value="1"/>
</dbReference>
<evidence type="ECO:0000256" key="7">
    <source>
        <dbReference type="ARBA" id="ARBA00022723"/>
    </source>
</evidence>
<dbReference type="InterPro" id="IPR015795">
    <property type="entry name" value="Pyrv_Knase_C"/>
</dbReference>
<dbReference type="InterPro" id="IPR015806">
    <property type="entry name" value="Pyrv_Knase_insert_dom_sf"/>
</dbReference>
<dbReference type="SUPFAM" id="SSF51621">
    <property type="entry name" value="Phosphoenolpyruvate/pyruvate domain"/>
    <property type="match status" value="1"/>
</dbReference>
<evidence type="ECO:0000256" key="13">
    <source>
        <dbReference type="ARBA" id="ARBA00023317"/>
    </source>
</evidence>
<sequence length="478" mass="52513">MKKTKIICTMGPNSDDREVMKQLVLNGMDVARFNFSHGNHEEHKKRYLQLRQVAEETGIPVAALLDTKGPEIRTGILKDGNKITLKEGQEFTLTTEEVVGDETMVHINYDGLNGDVTAGDRILIDDGLIELHVREVQGPRIVCLVVNGGELGERKGVNVPGVKIKLPALTEKDKDDIRFGMEMGFDYIAASFIRSADAIREIREILAEGGSSMGIIAKIENEEGLENLDDIIEESDGIMVARGDLGVEIPPEKLPHLQKMMIEKCSEACKVVITATQMLDSMIRNPRPTRAEVTDVANAVYDGTDVVMLSGETANGKYPVEALKMMVHIVEETESHLDDSFYKRRRVSDDNSHSISNAVCYSSVSTARALGAKVIIAPSISGYTARMLSKWHPATMVAGMSPSIDTVRRMQLYWGVHPFQAKRAESTDTLIMNSIDALKAEGLVKEGDLAVVTAGVVSHSRRHEPATSTNIMRVVTVD</sequence>
<evidence type="ECO:0000259" key="16">
    <source>
        <dbReference type="Pfam" id="PF00224"/>
    </source>
</evidence>
<dbReference type="InterPro" id="IPR036918">
    <property type="entry name" value="Pyrv_Knase_C_sf"/>
</dbReference>
<evidence type="ECO:0000256" key="12">
    <source>
        <dbReference type="ARBA" id="ARBA00023152"/>
    </source>
</evidence>
<comment type="catalytic activity">
    <reaction evidence="15">
        <text>pyruvate + ATP = phosphoenolpyruvate + ADP + H(+)</text>
        <dbReference type="Rhea" id="RHEA:18157"/>
        <dbReference type="ChEBI" id="CHEBI:15361"/>
        <dbReference type="ChEBI" id="CHEBI:15378"/>
        <dbReference type="ChEBI" id="CHEBI:30616"/>
        <dbReference type="ChEBI" id="CHEBI:58702"/>
        <dbReference type="ChEBI" id="CHEBI:456216"/>
        <dbReference type="EC" id="2.7.1.40"/>
    </reaction>
</comment>
<keyword evidence="11 15" id="KW-0460">Magnesium</keyword>
<keyword evidence="19" id="KW-1185">Reference proteome</keyword>
<dbReference type="SUPFAM" id="SSF52935">
    <property type="entry name" value="PK C-terminal domain-like"/>
    <property type="match status" value="1"/>
</dbReference>
<dbReference type="InterPro" id="IPR011037">
    <property type="entry name" value="Pyrv_Knase-like_insert_dom_sf"/>
</dbReference>
<evidence type="ECO:0000313" key="18">
    <source>
        <dbReference type="EMBL" id="MBC8598078.1"/>
    </source>
</evidence>
<dbReference type="NCBIfam" id="TIGR01064">
    <property type="entry name" value="pyruv_kin"/>
    <property type="match status" value="1"/>
</dbReference>
<dbReference type="GO" id="GO:0016301">
    <property type="term" value="F:kinase activity"/>
    <property type="evidence" value="ECO:0007669"/>
    <property type="project" value="UniProtKB-KW"/>
</dbReference>
<evidence type="ECO:0000256" key="1">
    <source>
        <dbReference type="ARBA" id="ARBA00001958"/>
    </source>
</evidence>
<evidence type="ECO:0000256" key="8">
    <source>
        <dbReference type="ARBA" id="ARBA00022741"/>
    </source>
</evidence>
<evidence type="ECO:0000256" key="6">
    <source>
        <dbReference type="ARBA" id="ARBA00022679"/>
    </source>
</evidence>
<comment type="caution">
    <text evidence="18">The sequence shown here is derived from an EMBL/GenBank/DDBJ whole genome shotgun (WGS) entry which is preliminary data.</text>
</comment>
<comment type="pathway">
    <text evidence="2 15">Carbohydrate degradation; glycolysis; pyruvate from D-glyceraldehyde 3-phosphate: step 5/5.</text>
</comment>
<evidence type="ECO:0000256" key="9">
    <source>
        <dbReference type="ARBA" id="ARBA00022777"/>
    </source>
</evidence>
<keyword evidence="10" id="KW-0067">ATP-binding</keyword>
<dbReference type="GO" id="GO:0004743">
    <property type="term" value="F:pyruvate kinase activity"/>
    <property type="evidence" value="ECO:0007669"/>
    <property type="project" value="UniProtKB-EC"/>
</dbReference>
<evidence type="ECO:0000256" key="10">
    <source>
        <dbReference type="ARBA" id="ARBA00022840"/>
    </source>
</evidence>
<organism evidence="18 19">
    <name type="scientific">Enterocloster hominis</name>
    <name type="common">ex Liu et al. 2021</name>
    <dbReference type="NCBI Taxonomy" id="2763663"/>
    <lineage>
        <taxon>Bacteria</taxon>
        <taxon>Bacillati</taxon>
        <taxon>Bacillota</taxon>
        <taxon>Clostridia</taxon>
        <taxon>Lachnospirales</taxon>
        <taxon>Lachnospiraceae</taxon>
        <taxon>Enterocloster</taxon>
    </lineage>
</organism>
<dbReference type="RefSeq" id="WP_262426830.1">
    <property type="nucleotide sequence ID" value="NZ_JACRTJ010000005.1"/>
</dbReference>
<dbReference type="EC" id="2.7.1.40" evidence="4 14"/>
<keyword evidence="13 18" id="KW-0670">Pyruvate</keyword>
<feature type="domain" description="Pyruvate kinase C-terminal" evidence="17">
    <location>
        <begin position="357"/>
        <end position="475"/>
    </location>
</feature>
<evidence type="ECO:0000313" key="19">
    <source>
        <dbReference type="Proteomes" id="UP000647491"/>
    </source>
</evidence>
<dbReference type="NCBIfam" id="NF004491">
    <property type="entry name" value="PRK05826.1"/>
    <property type="match status" value="1"/>
</dbReference>
<evidence type="ECO:0000256" key="4">
    <source>
        <dbReference type="ARBA" id="ARBA00012142"/>
    </source>
</evidence>
<dbReference type="SUPFAM" id="SSF50800">
    <property type="entry name" value="PK beta-barrel domain-like"/>
    <property type="match status" value="1"/>
</dbReference>
<name>A0ABR7NQ03_9FIRM</name>
<feature type="domain" description="Pyruvate kinase barrel" evidence="16">
    <location>
        <begin position="1"/>
        <end position="322"/>
    </location>
</feature>
<dbReference type="Gene3D" id="2.40.33.10">
    <property type="entry name" value="PK beta-barrel domain-like"/>
    <property type="match status" value="1"/>
</dbReference>